<dbReference type="PANTHER" id="PTHR30319">
    <property type="entry name" value="PHENYLACETIC ACID REGULATOR-RELATED TRANSCRIPTIONAL REPRESSOR"/>
    <property type="match status" value="1"/>
</dbReference>
<comment type="caution">
    <text evidence="4">The sequence shown here is derived from an EMBL/GenBank/DDBJ whole genome shotgun (WGS) entry which is preliminary data.</text>
</comment>
<dbReference type="InterPro" id="IPR012906">
    <property type="entry name" value="PaaX-like_N"/>
</dbReference>
<dbReference type="Proteomes" id="UP001645859">
    <property type="component" value="Unassembled WGS sequence"/>
</dbReference>
<dbReference type="PIRSF" id="PIRSF020623">
    <property type="entry name" value="PaaX"/>
    <property type="match status" value="1"/>
</dbReference>
<reference evidence="4 5" key="1">
    <citation type="submission" date="2018-09" db="EMBL/GenBank/DDBJ databases">
        <title>Comparative genomics of Leucobacter spp.</title>
        <authorList>
            <person name="Reis A.C."/>
            <person name="Kolvenbach B.A."/>
            <person name="Corvini P.F.X."/>
            <person name="Nunes O.C."/>
        </authorList>
    </citation>
    <scope>NUCLEOTIDE SEQUENCE [LARGE SCALE GENOMIC DNA]</scope>
    <source>
        <strain evidence="4 5">TAN 31504</strain>
    </source>
</reference>
<evidence type="ECO:0000259" key="1">
    <source>
        <dbReference type="Pfam" id="PF07848"/>
    </source>
</evidence>
<dbReference type="InterPro" id="IPR011965">
    <property type="entry name" value="PaaX_trns_reg"/>
</dbReference>
<feature type="domain" description="Transcriptional repressor PaaX-like central Cas2-like" evidence="3">
    <location>
        <begin position="105"/>
        <end position="184"/>
    </location>
</feature>
<sequence>MDHPSRSRQATRMHSNTSRTLLVTLLGAFARRTGDWLPIKGIVAMLEVLGVDESSTRTGVSRLKKRGWLLPEKRDGRSGYRLTEHAQTTLATGDEFIWHSRQPANLSDGWCIATFSIPEQHRAKRHLLRSRLASLSFGNAGQGVWIAPARMAEEAIAVIDQLDLMANTNLFVGRHAGGQELSHMVSESWDLEDIHAGYQHFLARHQPGFQALRRREPADIESQEGFIHYMRALDDWRVLPMRDPGLPRELLRSDWAGDPATRLIEEIVTHLDQAAFAFVERSVAP</sequence>
<feature type="domain" description="Transcriptional repressor PaaX-like N-terminal" evidence="1">
    <location>
        <begin position="19"/>
        <end position="85"/>
    </location>
</feature>
<accession>A0ABS1SMR5</accession>
<name>A0ABS1SMR5_9MICO</name>
<protein>
    <submittedName>
        <fullName evidence="4">PaaX family transcriptional regulator</fullName>
    </submittedName>
</protein>
<dbReference type="Gene3D" id="1.10.10.10">
    <property type="entry name" value="Winged helix-like DNA-binding domain superfamily/Winged helix DNA-binding domain"/>
    <property type="match status" value="1"/>
</dbReference>
<dbReference type="Pfam" id="PF20803">
    <property type="entry name" value="PaaX_M"/>
    <property type="match status" value="1"/>
</dbReference>
<evidence type="ECO:0000259" key="2">
    <source>
        <dbReference type="Pfam" id="PF08223"/>
    </source>
</evidence>
<dbReference type="Pfam" id="PF08223">
    <property type="entry name" value="PaaX_C"/>
    <property type="match status" value="1"/>
</dbReference>
<dbReference type="Gene3D" id="3.30.70.2650">
    <property type="match status" value="1"/>
</dbReference>
<organism evidence="4 5">
    <name type="scientific">Leucobacter chromiireducens subsp. solipictus</name>
    <dbReference type="NCBI Taxonomy" id="398235"/>
    <lineage>
        <taxon>Bacteria</taxon>
        <taxon>Bacillati</taxon>
        <taxon>Actinomycetota</taxon>
        <taxon>Actinomycetes</taxon>
        <taxon>Micrococcales</taxon>
        <taxon>Microbacteriaceae</taxon>
        <taxon>Leucobacter</taxon>
    </lineage>
</organism>
<gene>
    <name evidence="4" type="ORF">D3230_15050</name>
</gene>
<dbReference type="EMBL" id="QYAC01000009">
    <property type="protein sequence ID" value="MBL3680598.1"/>
    <property type="molecule type" value="Genomic_DNA"/>
</dbReference>
<evidence type="ECO:0000313" key="5">
    <source>
        <dbReference type="Proteomes" id="UP001645859"/>
    </source>
</evidence>
<dbReference type="InterPro" id="IPR013225">
    <property type="entry name" value="PaaX_C"/>
</dbReference>
<feature type="domain" description="Transcriptional repressor PaaX-like C-terminal" evidence="2">
    <location>
        <begin position="189"/>
        <end position="280"/>
    </location>
</feature>
<evidence type="ECO:0000313" key="4">
    <source>
        <dbReference type="EMBL" id="MBL3680598.1"/>
    </source>
</evidence>
<evidence type="ECO:0000259" key="3">
    <source>
        <dbReference type="Pfam" id="PF20803"/>
    </source>
</evidence>
<dbReference type="InterPro" id="IPR036388">
    <property type="entry name" value="WH-like_DNA-bd_sf"/>
</dbReference>
<proteinExistence type="predicted"/>
<dbReference type="InterPro" id="IPR048846">
    <property type="entry name" value="PaaX-like_central"/>
</dbReference>
<dbReference type="Pfam" id="PF07848">
    <property type="entry name" value="PaaX"/>
    <property type="match status" value="1"/>
</dbReference>
<dbReference type="PANTHER" id="PTHR30319:SF1">
    <property type="entry name" value="TRANSCRIPTIONAL REPRESSOR PAAX"/>
    <property type="match status" value="1"/>
</dbReference>
<keyword evidence="5" id="KW-1185">Reference proteome</keyword>